<protein>
    <submittedName>
        <fullName evidence="2">Uncharacterized protein</fullName>
    </submittedName>
</protein>
<sequence>MVWVRGSNIQHRGAACGIRSNHGGGASEAGGQALGPAGGSGARAWGAVAWGAGVSGAVARGAGASPPMASRTQLFYEFSSTTTNEGKTRNPDYFNLSHEDARQLMPVKLNLKVFPVKYFNIMDEFLAKQASPSPTFLANLDGPEEEAHKEDPTDGVDSPRDATQVPGSLGKQKNSKKAEKSMDTLLGEENALAAARN</sequence>
<organism evidence="3">
    <name type="scientific">Selaginella moellendorffii</name>
    <name type="common">Spikemoss</name>
    <dbReference type="NCBI Taxonomy" id="88036"/>
    <lineage>
        <taxon>Eukaryota</taxon>
        <taxon>Viridiplantae</taxon>
        <taxon>Streptophyta</taxon>
        <taxon>Embryophyta</taxon>
        <taxon>Tracheophyta</taxon>
        <taxon>Lycopodiopsida</taxon>
        <taxon>Selaginellales</taxon>
        <taxon>Selaginellaceae</taxon>
        <taxon>Selaginella</taxon>
    </lineage>
</organism>
<feature type="region of interest" description="Disordered" evidence="1">
    <location>
        <begin position="136"/>
        <end position="197"/>
    </location>
</feature>
<evidence type="ECO:0000313" key="2">
    <source>
        <dbReference type="EMBL" id="EFJ33808.1"/>
    </source>
</evidence>
<dbReference type="Proteomes" id="UP000001514">
    <property type="component" value="Unassembled WGS sequence"/>
</dbReference>
<name>D8R0Y1_SELML</name>
<keyword evidence="3" id="KW-1185">Reference proteome</keyword>
<dbReference type="InParanoid" id="D8R0Y1"/>
<gene>
    <name evidence="2" type="ORF">SELMODRAFT_406623</name>
</gene>
<reference evidence="2 3" key="1">
    <citation type="journal article" date="2011" name="Science">
        <title>The Selaginella genome identifies genetic changes associated with the evolution of vascular plants.</title>
        <authorList>
            <person name="Banks J.A."/>
            <person name="Nishiyama T."/>
            <person name="Hasebe M."/>
            <person name="Bowman J.L."/>
            <person name="Gribskov M."/>
            <person name="dePamphilis C."/>
            <person name="Albert V.A."/>
            <person name="Aono N."/>
            <person name="Aoyama T."/>
            <person name="Ambrose B.A."/>
            <person name="Ashton N.W."/>
            <person name="Axtell M.J."/>
            <person name="Barker E."/>
            <person name="Barker M.S."/>
            <person name="Bennetzen J.L."/>
            <person name="Bonawitz N.D."/>
            <person name="Chapple C."/>
            <person name="Cheng C."/>
            <person name="Correa L.G."/>
            <person name="Dacre M."/>
            <person name="DeBarry J."/>
            <person name="Dreyer I."/>
            <person name="Elias M."/>
            <person name="Engstrom E.M."/>
            <person name="Estelle M."/>
            <person name="Feng L."/>
            <person name="Finet C."/>
            <person name="Floyd S.K."/>
            <person name="Frommer W.B."/>
            <person name="Fujita T."/>
            <person name="Gramzow L."/>
            <person name="Gutensohn M."/>
            <person name="Harholt J."/>
            <person name="Hattori M."/>
            <person name="Heyl A."/>
            <person name="Hirai T."/>
            <person name="Hiwatashi Y."/>
            <person name="Ishikawa M."/>
            <person name="Iwata M."/>
            <person name="Karol K.G."/>
            <person name="Koehler B."/>
            <person name="Kolukisaoglu U."/>
            <person name="Kubo M."/>
            <person name="Kurata T."/>
            <person name="Lalonde S."/>
            <person name="Li K."/>
            <person name="Li Y."/>
            <person name="Litt A."/>
            <person name="Lyons E."/>
            <person name="Manning G."/>
            <person name="Maruyama T."/>
            <person name="Michael T.P."/>
            <person name="Mikami K."/>
            <person name="Miyazaki S."/>
            <person name="Morinaga S."/>
            <person name="Murata T."/>
            <person name="Mueller-Roeber B."/>
            <person name="Nelson D.R."/>
            <person name="Obara M."/>
            <person name="Oguri Y."/>
            <person name="Olmstead R.G."/>
            <person name="Onodera N."/>
            <person name="Petersen B.L."/>
            <person name="Pils B."/>
            <person name="Prigge M."/>
            <person name="Rensing S.A."/>
            <person name="Riano-Pachon D.M."/>
            <person name="Roberts A.W."/>
            <person name="Sato Y."/>
            <person name="Scheller H.V."/>
            <person name="Schulz B."/>
            <person name="Schulz C."/>
            <person name="Shakirov E.V."/>
            <person name="Shibagaki N."/>
            <person name="Shinohara N."/>
            <person name="Shippen D.E."/>
            <person name="Soerensen I."/>
            <person name="Sotooka R."/>
            <person name="Sugimoto N."/>
            <person name="Sugita M."/>
            <person name="Sumikawa N."/>
            <person name="Tanurdzic M."/>
            <person name="Theissen G."/>
            <person name="Ulvskov P."/>
            <person name="Wakazuki S."/>
            <person name="Weng J.K."/>
            <person name="Willats W.W."/>
            <person name="Wipf D."/>
            <person name="Wolf P.G."/>
            <person name="Yang L."/>
            <person name="Zimmer A.D."/>
            <person name="Zhu Q."/>
            <person name="Mitros T."/>
            <person name="Hellsten U."/>
            <person name="Loque D."/>
            <person name="Otillar R."/>
            <person name="Salamov A."/>
            <person name="Schmutz J."/>
            <person name="Shapiro H."/>
            <person name="Lindquist E."/>
            <person name="Lucas S."/>
            <person name="Rokhsar D."/>
            <person name="Grigoriev I.V."/>
        </authorList>
    </citation>
    <scope>NUCLEOTIDE SEQUENCE [LARGE SCALE GENOMIC DNA]</scope>
</reference>
<dbReference type="EMBL" id="GL377570">
    <property type="protein sequence ID" value="EFJ33808.1"/>
    <property type="molecule type" value="Genomic_DNA"/>
</dbReference>
<dbReference type="Gramene" id="EFJ33808">
    <property type="protein sequence ID" value="EFJ33808"/>
    <property type="gene ID" value="SELMODRAFT_406623"/>
</dbReference>
<dbReference type="KEGG" id="smo:SELMODRAFT_406623"/>
<evidence type="ECO:0000256" key="1">
    <source>
        <dbReference type="SAM" id="MobiDB-lite"/>
    </source>
</evidence>
<accession>D8R0Y1</accession>
<feature type="compositionally biased region" description="Basic and acidic residues" evidence="1">
    <location>
        <begin position="145"/>
        <end position="160"/>
    </location>
</feature>
<proteinExistence type="predicted"/>
<dbReference type="HOGENOM" id="CLU_104385_0_0_1"/>
<evidence type="ECO:0000313" key="3">
    <source>
        <dbReference type="Proteomes" id="UP000001514"/>
    </source>
</evidence>
<dbReference type="AlphaFoldDB" id="D8R0Y1"/>